<keyword evidence="3" id="KW-1185">Reference proteome</keyword>
<evidence type="ECO:0000256" key="1">
    <source>
        <dbReference type="SAM" id="MobiDB-lite"/>
    </source>
</evidence>
<evidence type="ECO:0000313" key="3">
    <source>
        <dbReference type="Proteomes" id="UP001500503"/>
    </source>
</evidence>
<evidence type="ECO:0008006" key="4">
    <source>
        <dbReference type="Google" id="ProtNLM"/>
    </source>
</evidence>
<feature type="region of interest" description="Disordered" evidence="1">
    <location>
        <begin position="129"/>
        <end position="157"/>
    </location>
</feature>
<comment type="caution">
    <text evidence="2">The sequence shown here is derived from an EMBL/GenBank/DDBJ whole genome shotgun (WGS) entry which is preliminary data.</text>
</comment>
<evidence type="ECO:0000313" key="2">
    <source>
        <dbReference type="EMBL" id="GAA4486066.1"/>
    </source>
</evidence>
<protein>
    <recommendedName>
        <fullName evidence="4">PE domain-containing protein</fullName>
    </recommendedName>
</protein>
<feature type="compositionally biased region" description="Low complexity" evidence="1">
    <location>
        <begin position="147"/>
        <end position="157"/>
    </location>
</feature>
<gene>
    <name evidence="2" type="ORF">GCM10023191_011610</name>
</gene>
<dbReference type="EMBL" id="BAABHF010000010">
    <property type="protein sequence ID" value="GAA4486066.1"/>
    <property type="molecule type" value="Genomic_DNA"/>
</dbReference>
<organism evidence="2 3">
    <name type="scientific">Actinoallomurus oryzae</name>
    <dbReference type="NCBI Taxonomy" id="502180"/>
    <lineage>
        <taxon>Bacteria</taxon>
        <taxon>Bacillati</taxon>
        <taxon>Actinomycetota</taxon>
        <taxon>Actinomycetes</taxon>
        <taxon>Streptosporangiales</taxon>
        <taxon>Thermomonosporaceae</taxon>
        <taxon>Actinoallomurus</taxon>
    </lineage>
</organism>
<sequence length="157" mass="17227">MSPVDQGPVPLGPYREWPGLDASAHAKMDRHQVRAIAERLTSHLEDMLTVDEHLKPASKAAYGAWDAAQAFYPSVQSGHDTLVDQHSRFLHAVLDMIKKLHASAHMYDATEADLERRIAAVDKRLHAVPTTDLFQHGSPASPPPTASPNSLNPDARD</sequence>
<proteinExistence type="predicted"/>
<dbReference type="Proteomes" id="UP001500503">
    <property type="component" value="Unassembled WGS sequence"/>
</dbReference>
<reference evidence="3" key="1">
    <citation type="journal article" date="2019" name="Int. J. Syst. Evol. Microbiol.">
        <title>The Global Catalogue of Microorganisms (GCM) 10K type strain sequencing project: providing services to taxonomists for standard genome sequencing and annotation.</title>
        <authorList>
            <consortium name="The Broad Institute Genomics Platform"/>
            <consortium name="The Broad Institute Genome Sequencing Center for Infectious Disease"/>
            <person name="Wu L."/>
            <person name="Ma J."/>
        </authorList>
    </citation>
    <scope>NUCLEOTIDE SEQUENCE [LARGE SCALE GENOMIC DNA]</scope>
    <source>
        <strain evidence="3">JCM 17933</strain>
    </source>
</reference>
<accession>A0ABP8PG54</accession>
<name>A0ABP8PG54_9ACTN</name>